<dbReference type="GO" id="GO:0016042">
    <property type="term" value="P:lipid catabolic process"/>
    <property type="evidence" value="ECO:0007669"/>
    <property type="project" value="InterPro"/>
</dbReference>
<dbReference type="Gene3D" id="3.40.50.1820">
    <property type="entry name" value="alpha/beta hydrolase"/>
    <property type="match status" value="1"/>
</dbReference>
<dbReference type="Proteomes" id="UP000285278">
    <property type="component" value="Unassembled WGS sequence"/>
</dbReference>
<name>A0A418Q690_9CORY</name>
<protein>
    <submittedName>
        <fullName evidence="2">Lipase</fullName>
    </submittedName>
</protein>
<feature type="compositionally biased region" description="Polar residues" evidence="1">
    <location>
        <begin position="1"/>
        <end position="13"/>
    </location>
</feature>
<reference evidence="2 3" key="1">
    <citation type="submission" date="2018-09" db="EMBL/GenBank/DDBJ databases">
        <title>Optimization and identification of Corynebacterium falsenii FN1-14 from fish paste.</title>
        <authorList>
            <person name="Daroonpunt R."/>
            <person name="Tanasupawat S."/>
        </authorList>
    </citation>
    <scope>NUCLEOTIDE SEQUENCE [LARGE SCALE GENOMIC DNA]</scope>
    <source>
        <strain evidence="2 3">FN1-14</strain>
    </source>
</reference>
<dbReference type="InterPro" id="IPR005152">
    <property type="entry name" value="Lipase_secreted"/>
</dbReference>
<accession>A0A418Q690</accession>
<comment type="caution">
    <text evidence="2">The sequence shown here is derived from an EMBL/GenBank/DDBJ whole genome shotgun (WGS) entry which is preliminary data.</text>
</comment>
<dbReference type="PANTHER" id="PTHR34853:SF1">
    <property type="entry name" value="LIPASE 5"/>
    <property type="match status" value="1"/>
</dbReference>
<sequence>MAAAQTEGSTLSSEPVPLVPGSSIHTGTPGSSFNPEDPFYATPAEIPSQPGTVIRTQPAPHALDVTGAPGPGQATKILYSTRTQDDKPITASGYVIEPVNPWQGPGPVPTLVFAPGTRGQADVCAPSRAAGLVANADLRNGAININYELPTMYLASALGMRVVSADLIGLGTPGMHTYMNRAEQAHAILDAARAGLAAAGVPADSPVGLYGYSQGGGASAAGAELAGEYAPDLNMKGSYAGAVPADLSQVVNAVDSHLIAGVLGYTLNGYLERRPDLAYLKDEYFNDKGKAFLEATKDRCIIDSAVTWGLTDTRTLTKTGESFGELLQRLPELHEIIEEQRIGKRPLNAPMMVVAGRHDDTIPYGQVRDMAKSYCEQGGKVWFVTDETPEVLPKSALNHAIPMLAETPASLAYMVSRFKGEPAPSNCGEF</sequence>
<organism evidence="2 3">
    <name type="scientific">Corynebacterium falsenii</name>
    <dbReference type="NCBI Taxonomy" id="108486"/>
    <lineage>
        <taxon>Bacteria</taxon>
        <taxon>Bacillati</taxon>
        <taxon>Actinomycetota</taxon>
        <taxon>Actinomycetes</taxon>
        <taxon>Mycobacteriales</taxon>
        <taxon>Corynebacteriaceae</taxon>
        <taxon>Corynebacterium</taxon>
    </lineage>
</organism>
<dbReference type="EMBL" id="QXJK01000008">
    <property type="protein sequence ID" value="RIX34301.1"/>
    <property type="molecule type" value="Genomic_DNA"/>
</dbReference>
<dbReference type="PANTHER" id="PTHR34853">
    <property type="match status" value="1"/>
</dbReference>
<evidence type="ECO:0000313" key="3">
    <source>
        <dbReference type="Proteomes" id="UP000285278"/>
    </source>
</evidence>
<dbReference type="Pfam" id="PF03583">
    <property type="entry name" value="LIP"/>
    <property type="match status" value="1"/>
</dbReference>
<dbReference type="InterPro" id="IPR029058">
    <property type="entry name" value="AB_hydrolase_fold"/>
</dbReference>
<evidence type="ECO:0000256" key="1">
    <source>
        <dbReference type="SAM" id="MobiDB-lite"/>
    </source>
</evidence>
<dbReference type="SUPFAM" id="SSF53474">
    <property type="entry name" value="alpha/beta-Hydrolases"/>
    <property type="match status" value="1"/>
</dbReference>
<dbReference type="Gene3D" id="1.10.260.130">
    <property type="match status" value="1"/>
</dbReference>
<proteinExistence type="predicted"/>
<gene>
    <name evidence="2" type="ORF">D3M95_07815</name>
</gene>
<feature type="compositionally biased region" description="Polar residues" evidence="1">
    <location>
        <begin position="23"/>
        <end position="34"/>
    </location>
</feature>
<keyword evidence="3" id="KW-1185">Reference proteome</keyword>
<feature type="region of interest" description="Disordered" evidence="1">
    <location>
        <begin position="1"/>
        <end position="55"/>
    </location>
</feature>
<dbReference type="PIRSF" id="PIRSF029171">
    <property type="entry name" value="Esterase_LipA"/>
    <property type="match status" value="1"/>
</dbReference>
<dbReference type="AlphaFoldDB" id="A0A418Q690"/>
<evidence type="ECO:0000313" key="2">
    <source>
        <dbReference type="EMBL" id="RIX34301.1"/>
    </source>
</evidence>
<dbReference type="STRING" id="1451189.CFAL_02380"/>
<dbReference type="OrthoDB" id="9798122at2"/>
<dbReference type="GO" id="GO:0004806">
    <property type="term" value="F:triacylglycerol lipase activity"/>
    <property type="evidence" value="ECO:0007669"/>
    <property type="project" value="InterPro"/>
</dbReference>